<evidence type="ECO:0000259" key="6">
    <source>
        <dbReference type="PROSITE" id="PS50075"/>
    </source>
</evidence>
<dbReference type="GO" id="GO:0017000">
    <property type="term" value="P:antibiotic biosynthetic process"/>
    <property type="evidence" value="ECO:0007669"/>
    <property type="project" value="UniProtKB-ARBA"/>
</dbReference>
<geneLocation type="plasmid" evidence="8 9">
    <name>pSGRIFU1</name>
</geneLocation>
<dbReference type="Gene3D" id="3.40.47.10">
    <property type="match status" value="2"/>
</dbReference>
<dbReference type="PANTHER" id="PTHR43775">
    <property type="entry name" value="FATTY ACID SYNTHASE"/>
    <property type="match status" value="1"/>
</dbReference>
<dbReference type="PROSITE" id="PS00606">
    <property type="entry name" value="KS3_1"/>
    <property type="match status" value="1"/>
</dbReference>
<dbReference type="InterPro" id="IPR018201">
    <property type="entry name" value="Ketoacyl_synth_AS"/>
</dbReference>
<gene>
    <name evidence="8" type="primary">pksM</name>
    <name evidence="8" type="ORF">HEP81_07890</name>
</gene>
<evidence type="ECO:0000256" key="5">
    <source>
        <dbReference type="SAM" id="MobiDB-lite"/>
    </source>
</evidence>
<dbReference type="SMART" id="SM00825">
    <property type="entry name" value="PKS_KS"/>
    <property type="match status" value="2"/>
</dbReference>
<dbReference type="Pfam" id="PF22621">
    <property type="entry name" value="CurL-like_PKS_C"/>
    <property type="match status" value="1"/>
</dbReference>
<dbReference type="InterPro" id="IPR036291">
    <property type="entry name" value="NAD(P)-bd_dom_sf"/>
</dbReference>
<feature type="domain" description="Ketosynthase family 3 (KS3)" evidence="7">
    <location>
        <begin position="1782"/>
        <end position="2189"/>
    </location>
</feature>
<feature type="domain" description="Carrier" evidence="6">
    <location>
        <begin position="449"/>
        <end position="528"/>
    </location>
</feature>
<dbReference type="InterPro" id="IPR014030">
    <property type="entry name" value="Ketoacyl_synth_N"/>
</dbReference>
<dbReference type="SUPFAM" id="SSF53901">
    <property type="entry name" value="Thiolase-like"/>
    <property type="match status" value="2"/>
</dbReference>
<keyword evidence="4" id="KW-0012">Acyltransferase</keyword>
<dbReference type="PROSITE" id="PS52004">
    <property type="entry name" value="KS3_2"/>
    <property type="match status" value="2"/>
</dbReference>
<dbReference type="RefSeq" id="WP_106980096.1">
    <property type="nucleotide sequence ID" value="NZ_CP051007.1"/>
</dbReference>
<dbReference type="SUPFAM" id="SSF47336">
    <property type="entry name" value="ACP-like"/>
    <property type="match status" value="2"/>
</dbReference>
<dbReference type="Pfam" id="PF02801">
    <property type="entry name" value="Ketoacyl-synt_C"/>
    <property type="match status" value="2"/>
</dbReference>
<feature type="compositionally biased region" description="Low complexity" evidence="5">
    <location>
        <begin position="568"/>
        <end position="598"/>
    </location>
</feature>
<dbReference type="GO" id="GO:0006633">
    <property type="term" value="P:fatty acid biosynthetic process"/>
    <property type="evidence" value="ECO:0007669"/>
    <property type="project" value="InterPro"/>
</dbReference>
<dbReference type="PANTHER" id="PTHR43775:SF37">
    <property type="entry name" value="SI:DKEY-61P9.11"/>
    <property type="match status" value="1"/>
</dbReference>
<dbReference type="GO" id="GO:0005737">
    <property type="term" value="C:cytoplasm"/>
    <property type="evidence" value="ECO:0007669"/>
    <property type="project" value="TreeGrafter"/>
</dbReference>
<dbReference type="Pfam" id="PF00550">
    <property type="entry name" value="PP-binding"/>
    <property type="match status" value="2"/>
</dbReference>
<keyword evidence="3" id="KW-0808">Transferase</keyword>
<dbReference type="GeneID" id="91467376"/>
<evidence type="ECO:0000313" key="9">
    <source>
        <dbReference type="Proteomes" id="UP000516422"/>
    </source>
</evidence>
<dbReference type="KEGG" id="sgf:HEP81_07890"/>
<dbReference type="GO" id="GO:0004315">
    <property type="term" value="F:3-oxoacyl-[acyl-carrier-protein] synthase activity"/>
    <property type="evidence" value="ECO:0007669"/>
    <property type="project" value="InterPro"/>
</dbReference>
<dbReference type="GO" id="GO:0071770">
    <property type="term" value="P:DIM/DIP cell wall layer assembly"/>
    <property type="evidence" value="ECO:0007669"/>
    <property type="project" value="TreeGrafter"/>
</dbReference>
<dbReference type="GO" id="GO:0004312">
    <property type="term" value="F:fatty acid synthase activity"/>
    <property type="evidence" value="ECO:0007669"/>
    <property type="project" value="TreeGrafter"/>
</dbReference>
<dbReference type="GO" id="GO:0005886">
    <property type="term" value="C:plasma membrane"/>
    <property type="evidence" value="ECO:0007669"/>
    <property type="project" value="TreeGrafter"/>
</dbReference>
<dbReference type="PROSITE" id="PS50075">
    <property type="entry name" value="CARRIER"/>
    <property type="match status" value="2"/>
</dbReference>
<dbReference type="Gene3D" id="1.10.1200.10">
    <property type="entry name" value="ACP-like"/>
    <property type="match status" value="2"/>
</dbReference>
<dbReference type="CDD" id="cd00833">
    <property type="entry name" value="PKS"/>
    <property type="match status" value="2"/>
</dbReference>
<dbReference type="Gene3D" id="3.40.50.720">
    <property type="entry name" value="NAD(P)-binding Rossmann-like Domain"/>
    <property type="match status" value="2"/>
</dbReference>
<dbReference type="Pfam" id="PF16197">
    <property type="entry name" value="KAsynt_C_assoc"/>
    <property type="match status" value="1"/>
</dbReference>
<dbReference type="SMART" id="SM00823">
    <property type="entry name" value="PKS_PP"/>
    <property type="match status" value="2"/>
</dbReference>
<proteinExistence type="predicted"/>
<protein>
    <submittedName>
        <fullName evidence="8">Polyketide synthase PksM</fullName>
    </submittedName>
</protein>
<keyword evidence="2" id="KW-0597">Phosphoprotein</keyword>
<dbReference type="Gene3D" id="1.10.1240.100">
    <property type="match status" value="2"/>
</dbReference>
<feature type="domain" description="Carrier" evidence="6">
    <location>
        <begin position="1655"/>
        <end position="1729"/>
    </location>
</feature>
<keyword evidence="8" id="KW-0614">Plasmid</keyword>
<feature type="compositionally biased region" description="Low complexity" evidence="5">
    <location>
        <begin position="421"/>
        <end position="449"/>
    </location>
</feature>
<keyword evidence="1" id="KW-0596">Phosphopantetheine</keyword>
<evidence type="ECO:0000256" key="3">
    <source>
        <dbReference type="ARBA" id="ARBA00022679"/>
    </source>
</evidence>
<dbReference type="InterPro" id="IPR009081">
    <property type="entry name" value="PP-bd_ACP"/>
</dbReference>
<dbReference type="InterPro" id="IPR016039">
    <property type="entry name" value="Thiolase-like"/>
</dbReference>
<feature type="region of interest" description="Disordered" evidence="5">
    <location>
        <begin position="1728"/>
        <end position="1782"/>
    </location>
</feature>
<dbReference type="EMBL" id="CP051007">
    <property type="protein sequence ID" value="QNT98118.1"/>
    <property type="molecule type" value="Genomic_DNA"/>
</dbReference>
<dbReference type="Pfam" id="PF00109">
    <property type="entry name" value="ketoacyl-synt"/>
    <property type="match status" value="2"/>
</dbReference>
<dbReference type="GO" id="GO:0031177">
    <property type="term" value="F:phosphopantetheine binding"/>
    <property type="evidence" value="ECO:0007669"/>
    <property type="project" value="InterPro"/>
</dbReference>
<dbReference type="InterPro" id="IPR036736">
    <property type="entry name" value="ACP-like_sf"/>
</dbReference>
<evidence type="ECO:0000256" key="4">
    <source>
        <dbReference type="ARBA" id="ARBA00023315"/>
    </source>
</evidence>
<dbReference type="SUPFAM" id="SSF51735">
    <property type="entry name" value="NAD(P)-binding Rossmann-fold domains"/>
    <property type="match status" value="3"/>
</dbReference>
<dbReference type="InterPro" id="IPR013968">
    <property type="entry name" value="PKS_KR"/>
</dbReference>
<accession>A0A7H1QCT8</accession>
<dbReference type="InterPro" id="IPR057326">
    <property type="entry name" value="KR_dom"/>
</dbReference>
<organism evidence="8 9">
    <name type="scientific">Streptomyces griseofuscus</name>
    <dbReference type="NCBI Taxonomy" id="146922"/>
    <lineage>
        <taxon>Bacteria</taxon>
        <taxon>Bacillati</taxon>
        <taxon>Actinomycetota</taxon>
        <taxon>Actinomycetes</taxon>
        <taxon>Kitasatosporales</taxon>
        <taxon>Streptomycetaceae</taxon>
        <taxon>Streptomyces</taxon>
    </lineage>
</organism>
<evidence type="ECO:0000256" key="1">
    <source>
        <dbReference type="ARBA" id="ARBA00022450"/>
    </source>
</evidence>
<feature type="region of interest" description="Disordered" evidence="5">
    <location>
        <begin position="417"/>
        <end position="449"/>
    </location>
</feature>
<sequence length="2346" mass="250059">MESLAPRYTDLAASDLPGAQAGATVVITDRQDIASAARSIGAECWHCDPATESDERIGRELGRYAARCTTLVVAWGDGHADGTPEYDAALRFARAGLALLQAVRGSGRPVRLVTLSRTGDTLPALLDGMARTAALECPLVHTAVEWSGTVTPRRLRAWIDAGAGRPGAVLRAEDDRIGLLEHTPRPLEGTGAREVFGDGDSVVVIGGAGGIGRQLCRYLSRHCGVRVFVLGRGTPGPRVREALKEAGVHSHLGAPADDPEALDGALRYLHDRFGPVKAVFNLAGVLDDCLLYHLTPDRLEHVLRPKVATGLNLAALTGPHRPGMVVHFSSLTSVTGNVGQAAYAAANAFLDRLSAHRPDWYSINWGLWDTDGMRMPDDDGSGLRAMPPEQACDTLLRALATGTRRLVVYDGQPGLLATGTGAPDPSAPPRGAADAPAAGSRDGGPSADGLLAGTTRWLRELIVRHSGLRGLRDDENLLEQGLDSVGSIRVSRDIESCLGIAGSSRLSRAVLFEYPTVAALAAHLAETFAPELETFLTREDSPSPQPTAPPESAPPPESAASPEPVPAPAVRAAGTPPRPAGRQRASAPAAARSEDAPAADAYRPDDIAVIGMAGEFPGGADTEAFWQALLRGDDAVRVIPGDRWDWRENHSFAPDEPGTAYGRHGGFLDHALDFDPVFFNIAPLEARFMDPQERRFLQSVYHALEDAGYFARPTGDMGVFVAAMFGHYQDLTAADRVIGSSFAAIANRVSYAFDLHGPSIALDTMCSGGLTALHLAVRSIRAGDCALAVAGGVNLMTHPGKYRLLSEGRFLSPTGHCQAFGVEADGYVPGEGTAAVVLKPLSDALRDGDRVHAVIRATAVNSGGRTAGFTVPSERAQHRVIAAALAEAEIEPGAVTYVEAHGTGTRLGDPIEVRALSRAYGGPEQGRAYLGSVKSNIGHLESAAAMAGLVKVVKQLAHRTLAPTLHCTLENPDLHLADSRFALVKETLPWPKGSGPTRFAGLSSFGAGGANGHAIVQEFVAPPDTAPVPAFPCYFIPLSGRDEAAVQRRADQLLAALRDAPDTASYLYGLSYTLCCARQHFRVRRGYWATSVAQLAERLEHAAGAAPAVPPADDAWAEAAAAYLAGERADFAALFPRPMLVDAPLYPFARERYVAETLDHANRPPARTAPAAPQAGPAGDDTLLLTPVWRPHPAEEPAGAPPPCVLVLTDRGPRPPLPEPPAGLRLIRVTPGDTLVIEADRIELPEGDDTAARRALDHLTGDLGLDHLYWLDLRREVTAAAQLSFAKAVQGCRTPSTVLGVTRESEAAEARAWAGFLHGLAEENPHVRTVQARRAGDGPALADGWGPLLDELRAARRPLTEVRWADGTRYTRELTELRLADGQRAGVRLRTGGTYLVTGGLGKVGRAITELLAERYRATVIAVGRSAPDAAQRQWIAGTPGLHYEQADITSAARTRELVDTVRARFGGIDGVVHCAGVVRDALVQNKSAGDAEAVLAPKLRGTLNLDRCTADLPLDFFCVFSSISSVMGNTGQSDYIAANRFLDEFAAERARRVAAGERGGLSLSVNWPLWLDAEDERREQYQALAAFLRGQFGMEPLSARRGAQLFLDLVDGLPATCHQVVPCVGDLARMRQRLLPGAAPAAARPAPRPGATQEELGARLLELVRAQTGLSAEDIAFDSRWGDLGYDSVMLQHLARRLGPEFGVETPPNALFKYSSIASLSAYLRDQGAAGAPDTPGEDAAGAPQGPDRDAPDTPAAPDQGRAPAVPRPAPSGTAERSTGRGRYAVVGMSGIMPAGENLADFWRLLVENGSAIRPVERWKNRDRQYFAGTIDDHDAFDHSFFGLSAREAMLMDPQHRLFLQSAYNALLDAGYAPGSLREVGVFAGVQFSEYQTALQHSEDRAHPYTVTGNAHAMLANRVSHLLDFTGPSQTVDTACSSGLVALNRGVLSLAAGECDVALVGAVSVLVDPAATDAASELGVLSPDFRCATFDKDANGYVRAEGVGCVVVKRLDDARRDGDAVLAVIEAVAENHDGRSNSLTAPNPDAQVALLNRVYTPELAERVSHIEAHGTGTNLGDPIEIGALRTAFGRLAPHREPGSVTLGAVKTNVGHLEPAAGMAGLLKLLLCLRHRRLPANINFKELNPLVELAGSPFRLLLENEPWERGTPLVAGVSSFGFGGSNAHAVLSEAPAPASGPAASRPYWLIALSARSRASLTAMRDGLLEWLDGPEGRHAELGDIAHTLAVGRDHFEYRLAWVVSDTAELRRRLAQARPEEAAKCRSRRLTTHPVRLPAPTDPGHRAALDEVRARYAEGEEFAWESMFEGERFARLHLPGYAFEKNRFWFE</sequence>
<dbReference type="InterPro" id="IPR020806">
    <property type="entry name" value="PKS_PP-bd"/>
</dbReference>
<feature type="domain" description="Ketosynthase family 3 (KS3)" evidence="7">
    <location>
        <begin position="604"/>
        <end position="1018"/>
    </location>
</feature>
<reference evidence="8 9" key="1">
    <citation type="submission" date="2020-04" db="EMBL/GenBank/DDBJ databases">
        <title>Characterization and engineering of Streptomyces griseofuscus DSM40191 as a potential heterologous host for expression of BGCs.</title>
        <authorList>
            <person name="Gren T."/>
            <person name="Whitford C.M."/>
            <person name="Mohite O.S."/>
            <person name="Joergensen T.S."/>
            <person name="Nielsen J.B."/>
            <person name="Lee S.Y."/>
            <person name="Weber T."/>
        </authorList>
    </citation>
    <scope>NUCLEOTIDE SEQUENCE [LARGE SCALE GENOMIC DNA]</scope>
    <source>
        <strain evidence="8 9">DSM 40191</strain>
        <plasmid evidence="8 9">pSGRIFU1</plasmid>
    </source>
</reference>
<dbReference type="Pfam" id="PF08659">
    <property type="entry name" value="KR"/>
    <property type="match status" value="2"/>
</dbReference>
<dbReference type="InterPro" id="IPR014031">
    <property type="entry name" value="Ketoacyl_synth_C"/>
</dbReference>
<dbReference type="CDD" id="cd08953">
    <property type="entry name" value="KR_2_SDR_x"/>
    <property type="match status" value="1"/>
</dbReference>
<dbReference type="InterPro" id="IPR020841">
    <property type="entry name" value="PKS_Beta-ketoAc_synthase_dom"/>
</dbReference>
<dbReference type="SMART" id="SM00822">
    <property type="entry name" value="PKS_KR"/>
    <property type="match status" value="2"/>
</dbReference>
<dbReference type="InterPro" id="IPR032821">
    <property type="entry name" value="PKS_assoc"/>
</dbReference>
<dbReference type="InterPro" id="IPR050091">
    <property type="entry name" value="PKS_NRPS_Biosynth_Enz"/>
</dbReference>
<evidence type="ECO:0000313" key="8">
    <source>
        <dbReference type="EMBL" id="QNT98118.1"/>
    </source>
</evidence>
<evidence type="ECO:0000259" key="7">
    <source>
        <dbReference type="PROSITE" id="PS52004"/>
    </source>
</evidence>
<feature type="compositionally biased region" description="Pro residues" evidence="5">
    <location>
        <begin position="543"/>
        <end position="567"/>
    </location>
</feature>
<feature type="region of interest" description="Disordered" evidence="5">
    <location>
        <begin position="537"/>
        <end position="598"/>
    </location>
</feature>
<name>A0A7H1QCT8_9ACTN</name>
<evidence type="ECO:0000256" key="2">
    <source>
        <dbReference type="ARBA" id="ARBA00022553"/>
    </source>
</evidence>
<dbReference type="Proteomes" id="UP000516422">
    <property type="component" value="Plasmid pSGRIFU1"/>
</dbReference>